<name>Q2QRJ6_ORYSJ</name>
<reference evidence="2" key="1">
    <citation type="journal article" date="2005" name="BMC Biol.">
        <title>The sequence of rice chromosomes 11 and 12, rich in disease resistance genes and recent gene duplications.</title>
        <authorList>
            <consortium name="The rice chromosomes 11 and 12 sequencing consortia"/>
        </authorList>
    </citation>
    <scope>NUCLEOTIDE SEQUENCE [LARGE SCALE GENOMIC DNA]</scope>
</reference>
<comment type="similarity">
    <text evidence="1">Belongs to the plant acyltransferase family.</text>
</comment>
<organism evidence="2">
    <name type="scientific">Oryza sativa subsp. japonica</name>
    <name type="common">Rice</name>
    <dbReference type="NCBI Taxonomy" id="39947"/>
    <lineage>
        <taxon>Eukaryota</taxon>
        <taxon>Viridiplantae</taxon>
        <taxon>Streptophyta</taxon>
        <taxon>Embryophyta</taxon>
        <taxon>Tracheophyta</taxon>
        <taxon>Spermatophyta</taxon>
        <taxon>Magnoliopsida</taxon>
        <taxon>Liliopsida</taxon>
        <taxon>Poales</taxon>
        <taxon>Poaceae</taxon>
        <taxon>BOP clade</taxon>
        <taxon>Oryzoideae</taxon>
        <taxon>Oryzeae</taxon>
        <taxon>Oryzinae</taxon>
        <taxon>Oryza</taxon>
        <taxon>Oryza sativa</taxon>
    </lineage>
</organism>
<dbReference type="InterPro" id="IPR023213">
    <property type="entry name" value="CAT-like_dom_sf"/>
</dbReference>
<reference evidence="2" key="2">
    <citation type="submission" date="2005-04" db="EMBL/GenBank/DDBJ databases">
        <authorList>
            <person name="Buell C.R."/>
            <person name="Wing R.A."/>
            <person name="McCombie W.A."/>
            <person name="Ouyang S."/>
        </authorList>
    </citation>
    <scope>NUCLEOTIDE SEQUENCE</scope>
</reference>
<reference evidence="2" key="3">
    <citation type="submission" date="2006-01" db="EMBL/GenBank/DDBJ databases">
        <authorList>
            <person name="Buell R."/>
        </authorList>
    </citation>
    <scope>NUCLEOTIDE SEQUENCE</scope>
</reference>
<gene>
    <name evidence="2" type="ordered locus">LOC_Os12g27350</name>
</gene>
<evidence type="ECO:0000313" key="2">
    <source>
        <dbReference type="EMBL" id="ABA98392.1"/>
    </source>
</evidence>
<evidence type="ECO:0000256" key="1">
    <source>
        <dbReference type="ARBA" id="ARBA00009861"/>
    </source>
</evidence>
<sequence>MKQDSFVVRRRNPELVAPARATPRDTKPLSDLDNDWFLRYIQPCLEFFRAVDDDDGHHHHRRRPADAIKAALAEALVYYYPMAGRLRELPNGKLSVECTGEGVVFVEAEADVRIEDMGEPPMPLFRGSDEFLCDVGDAKVIVGRPLFFMQITQLKCGGFVLGTYHCHCIADGSGIFQLLKAIFDIARGEAKPTVLPVWDRELFVATSLSPHIIEEHQTLFDELESATCDDIMVTMPTENMVSEYFTISEKQMSYLWRNVPLNLTKTITSFELLTAVLWRCRTVALGYKPWQNVLLKIIINARGRWRKLPLGYYGNGLMYPIVETTVKELCTNPLEHTIELVRKAKHKIRTEENMQLMVDVMPLWYEKPYIKVQRIFETCDIKWIGQDTLDIGCAKRIGGGIPTVNLPDTTSYQFRFKNEKNEKSIVISMLLPRPAMDIFKEEMAAWLNEYSIRPKMEKQRSSAVGIPCEKVTRVRILGGQLRSTVWIGTKLREELRSRWSKIPGDEVGYEMARGGWTSCGRDLRNGLHEVCVQVPVFAKETGVRN</sequence>
<dbReference type="HOGENOM" id="CLU_014546_2_2_1"/>
<accession>Q2QRJ6</accession>
<dbReference type="PANTHER" id="PTHR31147">
    <property type="entry name" value="ACYL TRANSFERASE 4"/>
    <property type="match status" value="1"/>
</dbReference>
<protein>
    <submittedName>
        <fullName evidence="2">Transferase family protein</fullName>
    </submittedName>
</protein>
<dbReference type="Pfam" id="PF02458">
    <property type="entry name" value="Transferase"/>
    <property type="match status" value="1"/>
</dbReference>
<proteinExistence type="inferred from homology"/>
<dbReference type="InterPro" id="IPR050898">
    <property type="entry name" value="Plant_acyltransferase"/>
</dbReference>
<dbReference type="EMBL" id="DP000011">
    <property type="protein sequence ID" value="ABA98392.1"/>
    <property type="molecule type" value="Genomic_DNA"/>
</dbReference>
<dbReference type="PANTHER" id="PTHR31147:SF54">
    <property type="entry name" value="OS10G0105900 PROTEIN"/>
    <property type="match status" value="1"/>
</dbReference>
<keyword evidence="2" id="KW-0808">Transferase</keyword>
<dbReference type="Gene3D" id="3.30.559.10">
    <property type="entry name" value="Chloramphenicol acetyltransferase-like domain"/>
    <property type="match status" value="2"/>
</dbReference>
<dbReference type="AlphaFoldDB" id="Q2QRJ6"/>
<dbReference type="GO" id="GO:0050734">
    <property type="term" value="F:hydroxycinnamoyltransferase activity"/>
    <property type="evidence" value="ECO:0007669"/>
    <property type="project" value="UniProtKB-ARBA"/>
</dbReference>